<dbReference type="HOGENOM" id="CLU_2798264_0_0_1"/>
<proteinExistence type="predicted"/>
<evidence type="ECO:0000313" key="3">
    <source>
        <dbReference type="Proteomes" id="UP000008021"/>
    </source>
</evidence>
<dbReference type="Gramene" id="OMERI02G10490.5">
    <property type="protein sequence ID" value="OMERI02G10490.5"/>
    <property type="gene ID" value="OMERI02G10490"/>
</dbReference>
<reference evidence="2" key="1">
    <citation type="submission" date="2015-04" db="UniProtKB">
        <authorList>
            <consortium name="EnsemblPlants"/>
        </authorList>
    </citation>
    <scope>IDENTIFICATION</scope>
</reference>
<reference evidence="2" key="2">
    <citation type="submission" date="2018-05" db="EMBL/GenBank/DDBJ databases">
        <title>OmerRS3 (Oryza meridionalis Reference Sequence Version 3).</title>
        <authorList>
            <person name="Zhang J."/>
            <person name="Kudrna D."/>
            <person name="Lee S."/>
            <person name="Talag J."/>
            <person name="Welchert J."/>
            <person name="Wing R.A."/>
        </authorList>
    </citation>
    <scope>NUCLEOTIDE SEQUENCE [LARGE SCALE GENOMIC DNA]</scope>
    <source>
        <strain evidence="2">cv. OR44</strain>
    </source>
</reference>
<dbReference type="EnsemblPlants" id="OMERI02G10490.5">
    <property type="protein sequence ID" value="OMERI02G10490.5"/>
    <property type="gene ID" value="OMERI02G10490"/>
</dbReference>
<protein>
    <submittedName>
        <fullName evidence="2">Uncharacterized protein</fullName>
    </submittedName>
</protein>
<dbReference type="Proteomes" id="UP000008021">
    <property type="component" value="Chromosome 2"/>
</dbReference>
<feature type="compositionally biased region" description="Pro residues" evidence="1">
    <location>
        <begin position="59"/>
        <end position="68"/>
    </location>
</feature>
<dbReference type="AlphaFoldDB" id="A0A0E0CI63"/>
<organism evidence="2">
    <name type="scientific">Oryza meridionalis</name>
    <dbReference type="NCBI Taxonomy" id="40149"/>
    <lineage>
        <taxon>Eukaryota</taxon>
        <taxon>Viridiplantae</taxon>
        <taxon>Streptophyta</taxon>
        <taxon>Embryophyta</taxon>
        <taxon>Tracheophyta</taxon>
        <taxon>Spermatophyta</taxon>
        <taxon>Magnoliopsida</taxon>
        <taxon>Liliopsida</taxon>
        <taxon>Poales</taxon>
        <taxon>Poaceae</taxon>
        <taxon>BOP clade</taxon>
        <taxon>Oryzoideae</taxon>
        <taxon>Oryzeae</taxon>
        <taxon>Oryzinae</taxon>
        <taxon>Oryza</taxon>
    </lineage>
</organism>
<keyword evidence="3" id="KW-1185">Reference proteome</keyword>
<accession>A0A0E0CI63</accession>
<sequence length="68" mass="7082">MDAAATAHGCGGDDGSDGWMWQRQREMDVAAMAVVTDGYSGDGCGGGDGWMRTSSRSLPFPPPRAMVS</sequence>
<evidence type="ECO:0000256" key="1">
    <source>
        <dbReference type="SAM" id="MobiDB-lite"/>
    </source>
</evidence>
<name>A0A0E0CI63_9ORYZ</name>
<feature type="region of interest" description="Disordered" evidence="1">
    <location>
        <begin position="44"/>
        <end position="68"/>
    </location>
</feature>
<evidence type="ECO:0000313" key="2">
    <source>
        <dbReference type="EnsemblPlants" id="OMERI02G10490.5"/>
    </source>
</evidence>